<feature type="region of interest" description="Disordered" evidence="1">
    <location>
        <begin position="143"/>
        <end position="183"/>
    </location>
</feature>
<keyword evidence="2" id="KW-0472">Membrane</keyword>
<feature type="transmembrane region" description="Helical" evidence="2">
    <location>
        <begin position="111"/>
        <end position="129"/>
    </location>
</feature>
<dbReference type="Proteomes" id="UP000218209">
    <property type="component" value="Unassembled WGS sequence"/>
</dbReference>
<protein>
    <submittedName>
        <fullName evidence="3">Uncharacterized protein</fullName>
    </submittedName>
</protein>
<feature type="compositionally biased region" description="Basic and acidic residues" evidence="1">
    <location>
        <begin position="160"/>
        <end position="169"/>
    </location>
</feature>
<feature type="transmembrane region" description="Helical" evidence="2">
    <location>
        <begin position="84"/>
        <end position="105"/>
    </location>
</feature>
<gene>
    <name evidence="3" type="ORF">BU14_0245s0008</name>
</gene>
<keyword evidence="2" id="KW-0812">Transmembrane</keyword>
<name>A0A1X6P367_PORUM</name>
<evidence type="ECO:0000313" key="3">
    <source>
        <dbReference type="EMBL" id="OSX75226.1"/>
    </source>
</evidence>
<organism evidence="3 4">
    <name type="scientific">Porphyra umbilicalis</name>
    <name type="common">Purple laver</name>
    <name type="synonym">Red alga</name>
    <dbReference type="NCBI Taxonomy" id="2786"/>
    <lineage>
        <taxon>Eukaryota</taxon>
        <taxon>Rhodophyta</taxon>
        <taxon>Bangiophyceae</taxon>
        <taxon>Bangiales</taxon>
        <taxon>Bangiaceae</taxon>
        <taxon>Porphyra</taxon>
    </lineage>
</organism>
<dbReference type="AlphaFoldDB" id="A0A1X6P367"/>
<evidence type="ECO:0000313" key="4">
    <source>
        <dbReference type="Proteomes" id="UP000218209"/>
    </source>
</evidence>
<feature type="compositionally biased region" description="Polar residues" evidence="1">
    <location>
        <begin position="143"/>
        <end position="156"/>
    </location>
</feature>
<evidence type="ECO:0000256" key="1">
    <source>
        <dbReference type="SAM" id="MobiDB-lite"/>
    </source>
</evidence>
<reference evidence="3 4" key="1">
    <citation type="submission" date="2017-03" db="EMBL/GenBank/DDBJ databases">
        <title>WGS assembly of Porphyra umbilicalis.</title>
        <authorList>
            <person name="Brawley S.H."/>
            <person name="Blouin N.A."/>
            <person name="Ficko-Blean E."/>
            <person name="Wheeler G.L."/>
            <person name="Lohr M."/>
            <person name="Goodson H.V."/>
            <person name="Jenkins J.W."/>
            <person name="Blaby-Haas C.E."/>
            <person name="Helliwell K.E."/>
            <person name="Chan C."/>
            <person name="Marriage T."/>
            <person name="Bhattacharya D."/>
            <person name="Klein A.S."/>
            <person name="Badis Y."/>
            <person name="Brodie J."/>
            <person name="Cao Y."/>
            <person name="Collen J."/>
            <person name="Dittami S.M."/>
            <person name="Gachon C.M."/>
            <person name="Green B.R."/>
            <person name="Karpowicz S."/>
            <person name="Kim J.W."/>
            <person name="Kudahl U."/>
            <person name="Lin S."/>
            <person name="Michel G."/>
            <person name="Mittag M."/>
            <person name="Olson B.J."/>
            <person name="Pangilinan J."/>
            <person name="Peng Y."/>
            <person name="Qiu H."/>
            <person name="Shu S."/>
            <person name="Singer J.T."/>
            <person name="Smith A.G."/>
            <person name="Sprecher B.N."/>
            <person name="Wagner V."/>
            <person name="Wang W."/>
            <person name="Wang Z.-Y."/>
            <person name="Yan J."/>
            <person name="Yarish C."/>
            <person name="Zoeuner-Riek S."/>
            <person name="Zhuang Y."/>
            <person name="Zou Y."/>
            <person name="Lindquist E.A."/>
            <person name="Grimwood J."/>
            <person name="Barry K."/>
            <person name="Rokhsar D.S."/>
            <person name="Schmutz J."/>
            <person name="Stiller J.W."/>
            <person name="Grossman A.R."/>
            <person name="Prochnik S.E."/>
        </authorList>
    </citation>
    <scope>NUCLEOTIDE SEQUENCE [LARGE SCALE GENOMIC DNA]</scope>
    <source>
        <strain evidence="3">4086291</strain>
    </source>
</reference>
<evidence type="ECO:0000256" key="2">
    <source>
        <dbReference type="SAM" id="Phobius"/>
    </source>
</evidence>
<dbReference type="EMBL" id="KV918911">
    <property type="protein sequence ID" value="OSX75226.1"/>
    <property type="molecule type" value="Genomic_DNA"/>
</dbReference>
<keyword evidence="4" id="KW-1185">Reference proteome</keyword>
<sequence length="284" mass="29888">MVRALCRGGSCTDSAEGTDGVHAGRVPRLFPGASPTPFMKIFTVLAPVPGKTAATGGSDPATVTVSTAPALISSLVPTDNHRNILYCVTCWGAEIMIVLALYSLIHCSDVRLSGTLFVLLDVFIIFVTAPTVHSARLAPTAPSTTVHRQTGLSTLWPNRKLPEGEDGRARAAHPQGAKENFTASPAAAASAAVAGDSGRRSSGGRFSRTLAPGRVFAAAAADAVCALTWTIDVVTVPAHPLKWMHRHCNTVVAQCRRTSSSLPTFRLTAVSCRQGRSEDGRRHI</sequence>
<keyword evidence="2" id="KW-1133">Transmembrane helix</keyword>
<accession>A0A1X6P367</accession>
<proteinExistence type="predicted"/>